<dbReference type="EMBL" id="CYZN01000030">
    <property type="protein sequence ID" value="CUO59042.1"/>
    <property type="molecule type" value="Genomic_DNA"/>
</dbReference>
<dbReference type="eggNOG" id="COG1621">
    <property type="taxonomic scope" value="Bacteria"/>
</dbReference>
<feature type="domain" description="Glycosyl hydrolase family 32 N-terminal" evidence="5">
    <location>
        <begin position="111"/>
        <end position="409"/>
    </location>
</feature>
<evidence type="ECO:0000313" key="6">
    <source>
        <dbReference type="EMBL" id="CUO59042.1"/>
    </source>
</evidence>
<dbReference type="EC" id="3.2.1.26" evidence="2"/>
<dbReference type="InterPro" id="IPR023296">
    <property type="entry name" value="Glyco_hydro_beta-prop_sf"/>
</dbReference>
<organism evidence="6 7">
    <name type="scientific">Blautia wexlerae</name>
    <dbReference type="NCBI Taxonomy" id="418240"/>
    <lineage>
        <taxon>Bacteria</taxon>
        <taxon>Bacillati</taxon>
        <taxon>Bacillota</taxon>
        <taxon>Clostridia</taxon>
        <taxon>Lachnospirales</taxon>
        <taxon>Lachnospiraceae</taxon>
        <taxon>Blautia</taxon>
    </lineage>
</organism>
<evidence type="ECO:0000313" key="7">
    <source>
        <dbReference type="Proteomes" id="UP000095431"/>
    </source>
</evidence>
<dbReference type="SUPFAM" id="SSF75005">
    <property type="entry name" value="Arabinanase/levansucrase/invertase"/>
    <property type="match status" value="1"/>
</dbReference>
<dbReference type="GO" id="GO:0005975">
    <property type="term" value="P:carbohydrate metabolic process"/>
    <property type="evidence" value="ECO:0007669"/>
    <property type="project" value="InterPro"/>
</dbReference>
<dbReference type="PANTHER" id="PTHR43101:SF1">
    <property type="entry name" value="BETA-FRUCTOSIDASE"/>
    <property type="match status" value="1"/>
</dbReference>
<dbReference type="RefSeq" id="WP_055060019.1">
    <property type="nucleotide sequence ID" value="NZ_BTHH01000032.1"/>
</dbReference>
<dbReference type="InterPro" id="IPR013148">
    <property type="entry name" value="Glyco_hydro_32_N"/>
</dbReference>
<gene>
    <name evidence="6" type="primary">bfrA_2</name>
    <name evidence="6" type="ORF">ERS852478_03278</name>
</gene>
<comment type="similarity">
    <text evidence="1">Belongs to the glycosyl hydrolase 32 family.</text>
</comment>
<reference evidence="6 7" key="1">
    <citation type="submission" date="2015-09" db="EMBL/GenBank/DDBJ databases">
        <authorList>
            <consortium name="Pathogen Informatics"/>
        </authorList>
    </citation>
    <scope>NUCLEOTIDE SEQUENCE [LARGE SCALE GENOMIC DNA]</scope>
    <source>
        <strain evidence="6 7">2789STDY5834863</strain>
    </source>
</reference>
<dbReference type="CDD" id="cd18625">
    <property type="entry name" value="GH32_BfrA-like"/>
    <property type="match status" value="1"/>
</dbReference>
<dbReference type="GO" id="GO:0004564">
    <property type="term" value="F:beta-fructofuranosidase activity"/>
    <property type="evidence" value="ECO:0007669"/>
    <property type="project" value="UniProtKB-EC"/>
</dbReference>
<dbReference type="Pfam" id="PF00251">
    <property type="entry name" value="Glyco_hydro_32N"/>
    <property type="match status" value="1"/>
</dbReference>
<dbReference type="InterPro" id="IPR001362">
    <property type="entry name" value="Glyco_hydro_32"/>
</dbReference>
<dbReference type="Gene3D" id="2.60.120.560">
    <property type="entry name" value="Exo-inulinase, domain 1"/>
    <property type="match status" value="1"/>
</dbReference>
<sequence length="549" mass="63497">MYTGNYECLELFVKPEAGKKGSVSLKKVKENKTEIKELQHIYGNWIKFPTDKDTEYEITAQDCTITFAYLSECENILKNGICVLNTTDNFKAMNKEEFFKFIDTPYREQYHFSPVVNWNNDPNGLCWFKGYYHLFYQLNPFGQEWNNMYWGHAASKDLMHWTHLPVALEPQEEILDNLAIKGGAFSGSALPMGDEVYFYLTRHIGPQDDGWDTVQYQTMTKSSDMIHFEPEKEIIREKPEGTNYDFRDPKAIKIGEKYYIVLGACVDEKGTFLLYESEDAENWKYRCPLITEKTKIRTIECPDFFPLDDKYVAMGAWMSHYDEYGRFQQCRYYVGDWNSDAMDVHTQQWVDFGSNCYAAQSFQHEDRRILIGWISDFYGEHIATEPGAYGSMTLPRELHVKNEHVYTKPVEEVYTLLGDTVYEGTGSEIKVGSIADNRYYASVSFEETGDFNILLGQDGDKSISLTAEGGKVFFKMAGVKSDKIQFVSSVEKCRNAEIFVDGRTIEVYLNDGEDVGTRLFYNSNRQGIFCLNSEKDAQVKICEMKSIWK</sequence>
<dbReference type="InterPro" id="IPR013320">
    <property type="entry name" value="ConA-like_dom_sf"/>
</dbReference>
<dbReference type="Gene3D" id="2.115.10.20">
    <property type="entry name" value="Glycosyl hydrolase domain, family 43"/>
    <property type="match status" value="1"/>
</dbReference>
<dbReference type="SUPFAM" id="SSF49899">
    <property type="entry name" value="Concanavalin A-like lectins/glucanases"/>
    <property type="match status" value="1"/>
</dbReference>
<protein>
    <recommendedName>
        <fullName evidence="2">beta-fructofuranosidase</fullName>
        <ecNumber evidence="2">3.2.1.26</ecNumber>
    </recommendedName>
</protein>
<evidence type="ECO:0000256" key="3">
    <source>
        <dbReference type="ARBA" id="ARBA00022801"/>
    </source>
</evidence>
<name>A0A174G996_9FIRM</name>
<proteinExistence type="inferred from homology"/>
<dbReference type="SMART" id="SM00640">
    <property type="entry name" value="Glyco_32"/>
    <property type="match status" value="1"/>
</dbReference>
<dbReference type="AlphaFoldDB" id="A0A174G996"/>
<evidence type="ECO:0000256" key="2">
    <source>
        <dbReference type="ARBA" id="ARBA00012758"/>
    </source>
</evidence>
<dbReference type="PANTHER" id="PTHR43101">
    <property type="entry name" value="BETA-FRUCTOSIDASE"/>
    <property type="match status" value="1"/>
</dbReference>
<dbReference type="Proteomes" id="UP000095431">
    <property type="component" value="Unassembled WGS sequence"/>
</dbReference>
<dbReference type="InterPro" id="IPR051214">
    <property type="entry name" value="GH32_Enzymes"/>
</dbReference>
<keyword evidence="3 6" id="KW-0378">Hydrolase</keyword>
<keyword evidence="4 6" id="KW-0326">Glycosidase</keyword>
<accession>A0A174G996</accession>
<evidence type="ECO:0000259" key="5">
    <source>
        <dbReference type="Pfam" id="PF00251"/>
    </source>
</evidence>
<evidence type="ECO:0000256" key="4">
    <source>
        <dbReference type="ARBA" id="ARBA00023295"/>
    </source>
</evidence>
<evidence type="ECO:0000256" key="1">
    <source>
        <dbReference type="ARBA" id="ARBA00009902"/>
    </source>
</evidence>